<feature type="region of interest" description="Disordered" evidence="1">
    <location>
        <begin position="314"/>
        <end position="344"/>
    </location>
</feature>
<evidence type="ECO:0000259" key="4">
    <source>
        <dbReference type="Pfam" id="PF14383"/>
    </source>
</evidence>
<evidence type="ECO:0000313" key="6">
    <source>
        <dbReference type="Proteomes" id="UP000026962"/>
    </source>
</evidence>
<feature type="compositionally biased region" description="Low complexity" evidence="1">
    <location>
        <begin position="25"/>
        <end position="43"/>
    </location>
</feature>
<sequence>MLRGGSGGGGVGSRPAVKHHRRPRPSSSPAPTSRRAARTATTSRESKGVTALQDPVVSSMEETSFTFEFKRGSKRAKKTMLPEESHKGKDDSTKDFSNKRNLVPAKTQSAKERPEQVEFTHCSPGIVARLMGLDTVPRPKKALDRCRSDIQCNIERHLSGGDQVYDASSEDQPCSSSADDLPELKDVFEVTEMENKETCIELQSGNEESCPRSDKDDLEFVRQKFLDAKRLSTDEAHRNSKEFAEALEILYSKKDAFLEILQENSGALPGFSGQIFGHNGLQYSKLFEQDNCSRIGVERDEFFNVPKELENPIPSTRLNKTYGVPLDSLAPKGSKSKGSSRRSQIVVLKPNLQRKSFTPVLSSEETLHFGQMSNHNCSRHQHHCMHRQQVKHSVPLNNDQVLEPKRDTPVLRGAIETLKIGSRRKTSERACQLAIGSGRAKDTLGSFEDNLPIYPPNHSVGSSVCRKAKKHLSERWQMACQSDEEISMPKDTITLGEMLEMTDRDVTKVTTHNISSETNYNHDNVQKAPACPVGISSKDGWKTGIYCKDNSRAGTSRNFSRSKSLPTSATNSAKLPGREQSAPTCNLPILKDLLNAPTDESGSEHVRNRSSFRKTKQKSGRAIIHAGKENMLPVKEIHVTSEKARHSICISDLSRASNTHGEHPDGVMSNGDHQTSGSTALDDDLQSSKERMGWTELKLTPPLPVTKEDTSIHNQDNIVLEDQEGRNQPVEIDVAEVESQAIDSSHIISLENHKFSNSTASLQQICGHDTAYSGIFKGVSDGIQELRLQLKMLKMGDQDDTCGDDIYMLSSDECSDTDNLTCQLMEEQLPVFKDDHDRDFSYTNDILGAASDFLVYPEDWQVSADVFVWLEDKYSKLLLWSKSDRRLLFDHVNSILGDMTTPGNSLRSNIMMKCWSEMDPRKLAENVWQTVLKRRSHEPFSLDCVEALPLDHHSEVEAIGAEIVKMLHDDILEESVAEFMSQ</sequence>
<dbReference type="Pfam" id="PF14383">
    <property type="entry name" value="VARLMGL"/>
    <property type="match status" value="1"/>
</dbReference>
<dbReference type="InterPro" id="IPR022212">
    <property type="entry name" value="DUF3741"/>
</dbReference>
<feature type="compositionally biased region" description="Basic residues" evidence="1">
    <location>
        <begin position="608"/>
        <end position="619"/>
    </location>
</feature>
<evidence type="ECO:0000259" key="3">
    <source>
        <dbReference type="Pfam" id="PF14309"/>
    </source>
</evidence>
<feature type="region of interest" description="Disordered" evidence="1">
    <location>
        <begin position="595"/>
        <end position="620"/>
    </location>
</feature>
<dbReference type="Pfam" id="PF12552">
    <property type="entry name" value="DUF3741"/>
    <property type="match status" value="1"/>
</dbReference>
<feature type="region of interest" description="Disordered" evidence="1">
    <location>
        <begin position="655"/>
        <end position="687"/>
    </location>
</feature>
<dbReference type="PANTHER" id="PTHR46836">
    <property type="entry name" value="AFADIN"/>
    <property type="match status" value="1"/>
</dbReference>
<dbReference type="OMA" id="MSTHNCS"/>
<dbReference type="HOGENOM" id="CLU_015951_0_0_1"/>
<evidence type="ECO:0008006" key="7">
    <source>
        <dbReference type="Google" id="ProtNLM"/>
    </source>
</evidence>
<feature type="compositionally biased region" description="Basic and acidic residues" evidence="1">
    <location>
        <begin position="109"/>
        <end position="118"/>
    </location>
</feature>
<evidence type="ECO:0000256" key="1">
    <source>
        <dbReference type="SAM" id="MobiDB-lite"/>
    </source>
</evidence>
<reference evidence="5" key="2">
    <citation type="submission" date="2018-05" db="EMBL/GenBank/DDBJ databases">
        <title>OpunRS2 (Oryza punctata Reference Sequence Version 2).</title>
        <authorList>
            <person name="Zhang J."/>
            <person name="Kudrna D."/>
            <person name="Lee S."/>
            <person name="Talag J."/>
            <person name="Welchert J."/>
            <person name="Wing R.A."/>
        </authorList>
    </citation>
    <scope>NUCLEOTIDE SEQUENCE [LARGE SCALE GENOMIC DNA]</scope>
</reference>
<protein>
    <recommendedName>
        <fullName evidence="7">DUF4378 domain-containing protein</fullName>
    </recommendedName>
</protein>
<dbReference type="InterPro" id="IPR032795">
    <property type="entry name" value="DUF3741-assoc"/>
</dbReference>
<dbReference type="eggNOG" id="ENOG502QSHY">
    <property type="taxonomic scope" value="Eukaryota"/>
</dbReference>
<feature type="compositionally biased region" description="Polar residues" evidence="1">
    <location>
        <begin position="552"/>
        <end position="573"/>
    </location>
</feature>
<dbReference type="AlphaFoldDB" id="A0A0E0KXS7"/>
<feature type="domain" description="DUF4378" evidence="3">
    <location>
        <begin position="839"/>
        <end position="974"/>
    </location>
</feature>
<dbReference type="Pfam" id="PF14309">
    <property type="entry name" value="DUF4378"/>
    <property type="match status" value="1"/>
</dbReference>
<feature type="domain" description="DUF3741" evidence="4">
    <location>
        <begin position="122"/>
        <end position="137"/>
    </location>
</feature>
<name>A0A0E0KXS7_ORYPU</name>
<proteinExistence type="predicted"/>
<feature type="region of interest" description="Disordered" evidence="1">
    <location>
        <begin position="552"/>
        <end position="583"/>
    </location>
</feature>
<dbReference type="Proteomes" id="UP000026962">
    <property type="component" value="Chromosome 5"/>
</dbReference>
<feature type="domain" description="DUF3741" evidence="2">
    <location>
        <begin position="222"/>
        <end position="264"/>
    </location>
</feature>
<dbReference type="Gramene" id="OPUNC05G01120.1">
    <property type="protein sequence ID" value="OPUNC05G01120.1"/>
    <property type="gene ID" value="OPUNC05G01120"/>
</dbReference>
<reference evidence="5" key="1">
    <citation type="submission" date="2015-04" db="UniProtKB">
        <authorList>
            <consortium name="EnsemblPlants"/>
        </authorList>
    </citation>
    <scope>IDENTIFICATION</scope>
</reference>
<feature type="region of interest" description="Disordered" evidence="1">
    <location>
        <begin position="1"/>
        <end position="118"/>
    </location>
</feature>
<evidence type="ECO:0000313" key="5">
    <source>
        <dbReference type="EnsemblPlants" id="OPUNC05G01120.1"/>
    </source>
</evidence>
<dbReference type="InterPro" id="IPR025486">
    <property type="entry name" value="DUF4378"/>
</dbReference>
<feature type="compositionally biased region" description="Basic and acidic residues" evidence="1">
    <location>
        <begin position="80"/>
        <end position="98"/>
    </location>
</feature>
<keyword evidence="6" id="KW-1185">Reference proteome</keyword>
<evidence type="ECO:0000259" key="2">
    <source>
        <dbReference type="Pfam" id="PF12552"/>
    </source>
</evidence>
<dbReference type="EnsemblPlants" id="OPUNC05G01120.1">
    <property type="protein sequence ID" value="OPUNC05G01120.1"/>
    <property type="gene ID" value="OPUNC05G01120"/>
</dbReference>
<feature type="compositionally biased region" description="Gly residues" evidence="1">
    <location>
        <begin position="1"/>
        <end position="12"/>
    </location>
</feature>
<organism evidence="5">
    <name type="scientific">Oryza punctata</name>
    <name type="common">Red rice</name>
    <dbReference type="NCBI Taxonomy" id="4537"/>
    <lineage>
        <taxon>Eukaryota</taxon>
        <taxon>Viridiplantae</taxon>
        <taxon>Streptophyta</taxon>
        <taxon>Embryophyta</taxon>
        <taxon>Tracheophyta</taxon>
        <taxon>Spermatophyta</taxon>
        <taxon>Magnoliopsida</taxon>
        <taxon>Liliopsida</taxon>
        <taxon>Poales</taxon>
        <taxon>Poaceae</taxon>
        <taxon>BOP clade</taxon>
        <taxon>Oryzoideae</taxon>
        <taxon>Oryzeae</taxon>
        <taxon>Oryzinae</taxon>
        <taxon>Oryza</taxon>
    </lineage>
</organism>
<dbReference type="PANTHER" id="PTHR46836:SF1">
    <property type="entry name" value="OS05G0116700 PROTEIN"/>
    <property type="match status" value="1"/>
</dbReference>
<accession>A0A0E0KXS7</accession>